<evidence type="ECO:0000313" key="1">
    <source>
        <dbReference type="EMBL" id="MTH57615.1"/>
    </source>
</evidence>
<accession>A0A844HHF6</accession>
<gene>
    <name evidence="1" type="ORF">GL300_00145</name>
</gene>
<dbReference type="RefSeq" id="WP_155037566.1">
    <property type="nucleotide sequence ID" value="NZ_WMIG01000001.1"/>
</dbReference>
<dbReference type="AlphaFoldDB" id="A0A844HHF6"/>
<name>A0A844HHF6_9RHOB</name>
<dbReference type="Proteomes" id="UP000449846">
    <property type="component" value="Unassembled WGS sequence"/>
</dbReference>
<sequence length="60" mass="7054">MNWEFFEDWADIPQEHRKVILDSAYGRMGPFRDLVMSAPNRHDLDEIRAALSEYKATNAQ</sequence>
<comment type="caution">
    <text evidence="1">The sequence shown here is derived from an EMBL/GenBank/DDBJ whole genome shotgun (WGS) entry which is preliminary data.</text>
</comment>
<proteinExistence type="predicted"/>
<organism evidence="1 2">
    <name type="scientific">Paracoccus litorisediminis</name>
    <dbReference type="NCBI Taxonomy" id="2006130"/>
    <lineage>
        <taxon>Bacteria</taxon>
        <taxon>Pseudomonadati</taxon>
        <taxon>Pseudomonadota</taxon>
        <taxon>Alphaproteobacteria</taxon>
        <taxon>Rhodobacterales</taxon>
        <taxon>Paracoccaceae</taxon>
        <taxon>Paracoccus</taxon>
    </lineage>
</organism>
<protein>
    <submittedName>
        <fullName evidence="1">Uncharacterized protein</fullName>
    </submittedName>
</protein>
<evidence type="ECO:0000313" key="2">
    <source>
        <dbReference type="Proteomes" id="UP000449846"/>
    </source>
</evidence>
<reference evidence="1 2" key="1">
    <citation type="submission" date="2019-11" db="EMBL/GenBank/DDBJ databases">
        <authorList>
            <person name="Dong K."/>
        </authorList>
    </citation>
    <scope>NUCLEOTIDE SEQUENCE [LARGE SCALE GENOMIC DNA]</scope>
    <source>
        <strain evidence="1 2">NBRC 112902</strain>
    </source>
</reference>
<dbReference type="EMBL" id="WMIG01000001">
    <property type="protein sequence ID" value="MTH57615.1"/>
    <property type="molecule type" value="Genomic_DNA"/>
</dbReference>
<keyword evidence="2" id="KW-1185">Reference proteome</keyword>